<dbReference type="RefSeq" id="WP_111446136.1">
    <property type="nucleotide sequence ID" value="NZ_QKZK01000018.1"/>
</dbReference>
<organism evidence="3 4">
    <name type="scientific">Breznakibacter xylanolyticus</name>
    <dbReference type="NCBI Taxonomy" id="990"/>
    <lineage>
        <taxon>Bacteria</taxon>
        <taxon>Pseudomonadati</taxon>
        <taxon>Bacteroidota</taxon>
        <taxon>Bacteroidia</taxon>
        <taxon>Marinilabiliales</taxon>
        <taxon>Marinilabiliaceae</taxon>
        <taxon>Breznakibacter</taxon>
    </lineage>
</organism>
<proteinExistence type="predicted"/>
<comment type="caution">
    <text evidence="3">The sequence shown here is derived from an EMBL/GenBank/DDBJ whole genome shotgun (WGS) entry which is preliminary data.</text>
</comment>
<dbReference type="OrthoDB" id="9792800at2"/>
<feature type="domain" description="DUF3696" evidence="1">
    <location>
        <begin position="546"/>
        <end position="597"/>
    </location>
</feature>
<dbReference type="PANTHER" id="PTHR43581">
    <property type="entry name" value="ATP/GTP PHOSPHATASE"/>
    <property type="match status" value="1"/>
</dbReference>
<keyword evidence="4" id="KW-1185">Reference proteome</keyword>
<dbReference type="InterPro" id="IPR041685">
    <property type="entry name" value="AAA_GajA/Old/RecF-like"/>
</dbReference>
<dbReference type="InterPro" id="IPR022532">
    <property type="entry name" value="DUF3696"/>
</dbReference>
<dbReference type="InterPro" id="IPR027417">
    <property type="entry name" value="P-loop_NTPase"/>
</dbReference>
<gene>
    <name evidence="3" type="ORF">LX69_02275</name>
</gene>
<reference evidence="3 4" key="1">
    <citation type="submission" date="2018-06" db="EMBL/GenBank/DDBJ databases">
        <title>Genomic Encyclopedia of Archaeal and Bacterial Type Strains, Phase II (KMG-II): from individual species to whole genera.</title>
        <authorList>
            <person name="Goeker M."/>
        </authorList>
    </citation>
    <scope>NUCLEOTIDE SEQUENCE [LARGE SCALE GENOMIC DNA]</scope>
    <source>
        <strain evidence="3 4">DSM 6779</strain>
    </source>
</reference>
<dbReference type="EMBL" id="QKZK01000018">
    <property type="protein sequence ID" value="PZX14947.1"/>
    <property type="molecule type" value="Genomic_DNA"/>
</dbReference>
<evidence type="ECO:0000259" key="1">
    <source>
        <dbReference type="Pfam" id="PF12476"/>
    </source>
</evidence>
<dbReference type="Pfam" id="PF13175">
    <property type="entry name" value="AAA_15"/>
    <property type="match status" value="1"/>
</dbReference>
<evidence type="ECO:0000313" key="4">
    <source>
        <dbReference type="Proteomes" id="UP000249239"/>
    </source>
</evidence>
<dbReference type="PANTHER" id="PTHR43581:SF2">
    <property type="entry name" value="EXCINUCLEASE ATPASE SUBUNIT"/>
    <property type="match status" value="1"/>
</dbReference>
<evidence type="ECO:0000259" key="2">
    <source>
        <dbReference type="Pfam" id="PF13175"/>
    </source>
</evidence>
<dbReference type="GO" id="GO:0016887">
    <property type="term" value="F:ATP hydrolysis activity"/>
    <property type="evidence" value="ECO:0007669"/>
    <property type="project" value="InterPro"/>
</dbReference>
<dbReference type="GO" id="GO:0005524">
    <property type="term" value="F:ATP binding"/>
    <property type="evidence" value="ECO:0007669"/>
    <property type="project" value="InterPro"/>
</dbReference>
<accession>A0A2W7N9X4</accession>
<protein>
    <submittedName>
        <fullName evidence="3">AAA ATPase-like protein</fullName>
    </submittedName>
</protein>
<dbReference type="Proteomes" id="UP000249239">
    <property type="component" value="Unassembled WGS sequence"/>
</dbReference>
<dbReference type="Gene3D" id="3.40.50.300">
    <property type="entry name" value="P-loop containing nucleotide triphosphate hydrolases"/>
    <property type="match status" value="2"/>
</dbReference>
<feature type="domain" description="Endonuclease GajA/Old nuclease/RecF-like AAA" evidence="2">
    <location>
        <begin position="403"/>
        <end position="533"/>
    </location>
</feature>
<dbReference type="SUPFAM" id="SSF52540">
    <property type="entry name" value="P-loop containing nucleoside triphosphate hydrolases"/>
    <property type="match status" value="1"/>
</dbReference>
<evidence type="ECO:0000313" key="3">
    <source>
        <dbReference type="EMBL" id="PZX14947.1"/>
    </source>
</evidence>
<dbReference type="AlphaFoldDB" id="A0A2W7N9X4"/>
<dbReference type="InterPro" id="IPR051396">
    <property type="entry name" value="Bact_Antivir_Def_Nuclease"/>
</dbReference>
<sequence length="604" mass="68339">MINKIGFKNIKVFSQYTEVDLMPFTILTGTNNSGKSALQKILTLLKHGYLTGSKLRIERLNITPDLAAEIGSFENLINRESGNKKFELTFFNRVELRANKKGTSNNIDCKSSYYASTKTTLTYQVTNDANRADLIACTQTLSNGAILHFEIEPTTYDPGAVDVAVNDLILDDYRWVIKNIDLQTIASTIRPSMLAEKIQLLAKDGTKPNKSAIDDLLVNTQLATNVLGSEGVFYSNTQSPQQIELRTILANNNIFTEVDFISAYKLFEEKLLLYTLNNNWFSIGVFEPEDVISQASSGSGRWNNFKGAWLEILTNEPFIGDTIGKILIETGEAKTLFDPVIDENTSSLQKFFNYTESYSLNHIMHLGQGISALIKALRQQMGRINLSEDKIEVKRYYLTNDSSNSLFFKYANTKLLPHKAQAKELFINQWLKAFDIADALKIEPILFSDAILGYAYYVKRNGKFEPMVDNGLGINKIIHLIIRLAFADNRSIIILEEPEANLHPAFHSLLAEMLVNSSVGKTFVVETHSEYFIRKLQYLVAKQEVKPDDVNILYFENPHKNYEGEQIKRLEMRPDGILKQDFGTGFFDESVRLTVDLLKLQASN</sequence>
<name>A0A2W7N9X4_9BACT</name>
<dbReference type="Pfam" id="PF12476">
    <property type="entry name" value="DUF3696"/>
    <property type="match status" value="1"/>
</dbReference>